<dbReference type="PROSITE" id="PS50009">
    <property type="entry name" value="RASGEF_CAT"/>
    <property type="match status" value="1"/>
</dbReference>
<dbReference type="InterPro" id="IPR008937">
    <property type="entry name" value="Ras-like_GEF"/>
</dbReference>
<dbReference type="GO" id="GO:0007265">
    <property type="term" value="P:Ras protein signal transduction"/>
    <property type="evidence" value="ECO:0007669"/>
    <property type="project" value="TreeGrafter"/>
</dbReference>
<feature type="region of interest" description="Disordered" evidence="3">
    <location>
        <begin position="145"/>
        <end position="183"/>
    </location>
</feature>
<dbReference type="Proteomes" id="UP001146793">
    <property type="component" value="Unassembled WGS sequence"/>
</dbReference>
<reference evidence="6" key="1">
    <citation type="submission" date="2022-08" db="EMBL/GenBank/DDBJ databases">
        <title>Novel sulphate-reducing endosymbionts in the free-living metamonad Anaeramoeba.</title>
        <authorList>
            <person name="Jerlstrom-Hultqvist J."/>
            <person name="Cepicka I."/>
            <person name="Gallot-Lavallee L."/>
            <person name="Salas-Leiva D."/>
            <person name="Curtis B.A."/>
            <person name="Zahonova K."/>
            <person name="Pipaliya S."/>
            <person name="Dacks J."/>
            <person name="Roger A.J."/>
        </authorList>
    </citation>
    <scope>NUCLEOTIDE SEQUENCE</scope>
    <source>
        <strain evidence="6">Busselton2</strain>
    </source>
</reference>
<name>A0AAV7ZTI2_9EUKA</name>
<dbReference type="Gene3D" id="1.20.870.10">
    <property type="entry name" value="Son of sevenless (SoS) protein Chain: S domain 1"/>
    <property type="match status" value="1"/>
</dbReference>
<comment type="caution">
    <text evidence="6">The sequence shown here is derived from an EMBL/GenBank/DDBJ whole genome shotgun (WGS) entry which is preliminary data.</text>
</comment>
<evidence type="ECO:0000313" key="6">
    <source>
        <dbReference type="EMBL" id="KAJ3443169.1"/>
    </source>
</evidence>
<dbReference type="SMART" id="SM00147">
    <property type="entry name" value="RasGEF"/>
    <property type="match status" value="1"/>
</dbReference>
<dbReference type="EMBL" id="JANTQA010000023">
    <property type="protein sequence ID" value="KAJ3443169.1"/>
    <property type="molecule type" value="Genomic_DNA"/>
</dbReference>
<dbReference type="InterPro" id="IPR023578">
    <property type="entry name" value="Ras_GEF_dom_sf"/>
</dbReference>
<dbReference type="PANTHER" id="PTHR23113">
    <property type="entry name" value="GUANINE NUCLEOTIDE EXCHANGE FACTOR"/>
    <property type="match status" value="1"/>
</dbReference>
<evidence type="ECO:0000259" key="5">
    <source>
        <dbReference type="PROSITE" id="PS50212"/>
    </source>
</evidence>
<dbReference type="AlphaFoldDB" id="A0AAV7ZTI2"/>
<evidence type="ECO:0000313" key="7">
    <source>
        <dbReference type="Proteomes" id="UP001146793"/>
    </source>
</evidence>
<dbReference type="InterPro" id="IPR001895">
    <property type="entry name" value="RASGEF_cat_dom"/>
</dbReference>
<dbReference type="CDD" id="cd06224">
    <property type="entry name" value="REM"/>
    <property type="match status" value="1"/>
</dbReference>
<proteinExistence type="predicted"/>
<dbReference type="SMART" id="SM00229">
    <property type="entry name" value="RasGEFN"/>
    <property type="match status" value="1"/>
</dbReference>
<keyword evidence="1 2" id="KW-0344">Guanine-nucleotide releasing factor</keyword>
<gene>
    <name evidence="6" type="ORF">M0812_09001</name>
</gene>
<protein>
    <submittedName>
        <fullName evidence="6">Ras guanine nucleotide exchange factor i-related</fullName>
    </submittedName>
</protein>
<evidence type="ECO:0000259" key="4">
    <source>
        <dbReference type="PROSITE" id="PS50009"/>
    </source>
</evidence>
<organism evidence="6 7">
    <name type="scientific">Anaeramoeba flamelloides</name>
    <dbReference type="NCBI Taxonomy" id="1746091"/>
    <lineage>
        <taxon>Eukaryota</taxon>
        <taxon>Metamonada</taxon>
        <taxon>Anaeramoebidae</taxon>
        <taxon>Anaeramoeba</taxon>
    </lineage>
</organism>
<dbReference type="InterPro" id="IPR006594">
    <property type="entry name" value="LisH"/>
</dbReference>
<evidence type="ECO:0000256" key="2">
    <source>
        <dbReference type="PROSITE-ProRule" id="PRU00168"/>
    </source>
</evidence>
<accession>A0AAV7ZTI2</accession>
<dbReference type="InterPro" id="IPR036964">
    <property type="entry name" value="RASGEF_cat_dom_sf"/>
</dbReference>
<feature type="compositionally biased region" description="Polar residues" evidence="3">
    <location>
        <begin position="31"/>
        <end position="58"/>
    </location>
</feature>
<feature type="domain" description="N-terminal Ras-GEF" evidence="5">
    <location>
        <begin position="378"/>
        <end position="508"/>
    </location>
</feature>
<evidence type="ECO:0000256" key="3">
    <source>
        <dbReference type="SAM" id="MobiDB-lite"/>
    </source>
</evidence>
<dbReference type="SUPFAM" id="SSF48366">
    <property type="entry name" value="Ras GEF"/>
    <property type="match status" value="1"/>
</dbReference>
<feature type="region of interest" description="Disordered" evidence="3">
    <location>
        <begin position="21"/>
        <end position="65"/>
    </location>
</feature>
<dbReference type="Pfam" id="PF00617">
    <property type="entry name" value="RasGEF"/>
    <property type="match status" value="1"/>
</dbReference>
<dbReference type="GO" id="GO:0005886">
    <property type="term" value="C:plasma membrane"/>
    <property type="evidence" value="ECO:0007669"/>
    <property type="project" value="TreeGrafter"/>
</dbReference>
<dbReference type="Gene3D" id="1.10.840.10">
    <property type="entry name" value="Ras guanine-nucleotide exchange factors catalytic domain"/>
    <property type="match status" value="1"/>
</dbReference>
<feature type="domain" description="Ras-GEF" evidence="4">
    <location>
        <begin position="544"/>
        <end position="775"/>
    </location>
</feature>
<dbReference type="Pfam" id="PF00618">
    <property type="entry name" value="RasGEF_N"/>
    <property type="match status" value="1"/>
</dbReference>
<feature type="region of interest" description="Disordered" evidence="3">
    <location>
        <begin position="82"/>
        <end position="124"/>
    </location>
</feature>
<dbReference type="GO" id="GO:0005085">
    <property type="term" value="F:guanyl-nucleotide exchange factor activity"/>
    <property type="evidence" value="ECO:0007669"/>
    <property type="project" value="UniProtKB-KW"/>
</dbReference>
<feature type="compositionally biased region" description="Low complexity" evidence="3">
    <location>
        <begin position="94"/>
        <end position="113"/>
    </location>
</feature>
<evidence type="ECO:0000256" key="1">
    <source>
        <dbReference type="ARBA" id="ARBA00022658"/>
    </source>
</evidence>
<dbReference type="PANTHER" id="PTHR23113:SF366">
    <property type="entry name" value="RAS GUANINE NUCLEOTIDE EXCHANGE FACTOR R"/>
    <property type="match status" value="1"/>
</dbReference>
<dbReference type="PROSITE" id="PS50896">
    <property type="entry name" value="LISH"/>
    <property type="match status" value="1"/>
</dbReference>
<dbReference type="InterPro" id="IPR000651">
    <property type="entry name" value="Ras-like_Gua-exchang_fac_N"/>
</dbReference>
<dbReference type="PROSITE" id="PS50212">
    <property type="entry name" value="RASGEF_NTER"/>
    <property type="match status" value="1"/>
</dbReference>
<sequence>MTNRNFEKFGNTKKFPVLLRKKHTHTRTTRNIPSSKIQKTNTTNKEQELGSSNTTKVQPRSFEQKTQIESVKENKTVLHQVKEKEQKNELKNVSQNKFENSNKNFKFSKNQQKGSNTSTGFSFKQKMELTEPKNKVENKPLLKANTTNSTRTKTTTTTKPTTTNSTRTNSTRTNSTTTKTTTTTTVNNSQVSDEKLIPNEQKIQNETQKDLLLEKKYWLANIMKTHPKALEIRERTRSFTKLTSFGKLIKTGQTECKDQTGGNLLLEMIINFLQKKGCSKTIQSLLQESGLNINNYYSENDQLRTILQMAIKNVENVWDLDLNNCVQSSKIKHPESIDLNDKIDLLSEEGDSLVNDLNIWDEPEDNKDNYLPPQNKQDQYPFFAVTLNKLIEKITFVTGMKPRFLYVFLMTYQSFTTPGKLLYKLFQRYDVPKSLQSKFPNEKEFENFKRIIQIKTVNLLKLWIERHFLDFNQGFLDEIAQWIGRETKKNSKNCNLFNQITSLIELKSQKDSEQTNNTNYTKEAPEPKIPKNIFSKNLKLFDIDELEIARQISIIDFELFSKIKKAELLNCAWSKEKIKNRATNVLALMDRFEKMKNQFSNLIITEDRVKNRVKILNKIIKIAEHLYKLNNFHSLMGLLEVIDAPEIKRLNFTLNEIPPKYMEILQNLQQLMKGHSNYINYRKHLLSINSSCIPYIKLILNDLTEIDKQHSDFVNNKLINFKKKILIYDSIEVIQRFQLRNYILHPVEQICNLLKNMEIRSQKELFAISQMREPKNAIRREIKF</sequence>